<evidence type="ECO:0000313" key="1">
    <source>
        <dbReference type="EMBL" id="VDO65040.1"/>
    </source>
</evidence>
<dbReference type="Proteomes" id="UP000050761">
    <property type="component" value="Unassembled WGS sequence"/>
</dbReference>
<dbReference type="OrthoDB" id="6379939at2759"/>
<dbReference type="PANTHER" id="PTHR21301:SF10">
    <property type="entry name" value="REVERSE TRANSCRIPTASE DOMAIN-CONTAINING PROTEIN"/>
    <property type="match status" value="1"/>
</dbReference>
<keyword evidence="2" id="KW-1185">Reference proteome</keyword>
<gene>
    <name evidence="1" type="ORF">HPBE_LOCUS5565</name>
</gene>
<proteinExistence type="predicted"/>
<dbReference type="EMBL" id="UZAH01025496">
    <property type="protein sequence ID" value="VDO65040.1"/>
    <property type="molecule type" value="Genomic_DNA"/>
</dbReference>
<evidence type="ECO:0000313" key="2">
    <source>
        <dbReference type="Proteomes" id="UP000050761"/>
    </source>
</evidence>
<dbReference type="WBParaSite" id="HPBE_0000556401-mRNA-1">
    <property type="protein sequence ID" value="HPBE_0000556401-mRNA-1"/>
    <property type="gene ID" value="HPBE_0000556401"/>
</dbReference>
<name>A0A183FG34_HELPZ</name>
<protein>
    <submittedName>
        <fullName evidence="3">Reverse transcriptase domain-containing protein</fullName>
    </submittedName>
</protein>
<sequence length="93" mass="10498">MTEEDIQALLKTILECNILQFDGVFYAQKRSPAMGLRIAPLLAIVYLGRIERRSLTQGIVFYKRYIDDVFVIGSSALDLNTTLDNLDSCDPNI</sequence>
<dbReference type="AlphaFoldDB" id="A0A183FG34"/>
<evidence type="ECO:0000313" key="3">
    <source>
        <dbReference type="WBParaSite" id="HPBE_0000556401-mRNA-1"/>
    </source>
</evidence>
<reference evidence="3" key="2">
    <citation type="submission" date="2019-09" db="UniProtKB">
        <authorList>
            <consortium name="WormBaseParasite"/>
        </authorList>
    </citation>
    <scope>IDENTIFICATION</scope>
</reference>
<organism evidence="2 3">
    <name type="scientific">Heligmosomoides polygyrus</name>
    <name type="common">Parasitic roundworm</name>
    <dbReference type="NCBI Taxonomy" id="6339"/>
    <lineage>
        <taxon>Eukaryota</taxon>
        <taxon>Metazoa</taxon>
        <taxon>Ecdysozoa</taxon>
        <taxon>Nematoda</taxon>
        <taxon>Chromadorea</taxon>
        <taxon>Rhabditida</taxon>
        <taxon>Rhabditina</taxon>
        <taxon>Rhabditomorpha</taxon>
        <taxon>Strongyloidea</taxon>
        <taxon>Heligmosomidae</taxon>
        <taxon>Heligmosomoides</taxon>
    </lineage>
</organism>
<accession>A0A3P7WUX3</accession>
<accession>A0A183FG34</accession>
<dbReference type="PANTHER" id="PTHR21301">
    <property type="entry name" value="REVERSE TRANSCRIPTASE"/>
    <property type="match status" value="1"/>
</dbReference>
<reference evidence="1 2" key="1">
    <citation type="submission" date="2018-11" db="EMBL/GenBank/DDBJ databases">
        <authorList>
            <consortium name="Pathogen Informatics"/>
        </authorList>
    </citation>
    <scope>NUCLEOTIDE SEQUENCE [LARGE SCALE GENOMIC DNA]</scope>
</reference>